<name>A0ABR7XTW5_9SPHI</name>
<evidence type="ECO:0008006" key="3">
    <source>
        <dbReference type="Google" id="ProtNLM"/>
    </source>
</evidence>
<comment type="caution">
    <text evidence="1">The sequence shown here is derived from an EMBL/GenBank/DDBJ whole genome shotgun (WGS) entry which is preliminary data.</text>
</comment>
<reference evidence="1 2" key="1">
    <citation type="submission" date="2020-08" db="EMBL/GenBank/DDBJ databases">
        <title>Sphingobacterium sp. DN00404 isolated from aquaculture water.</title>
        <authorList>
            <person name="Zhang M."/>
        </authorList>
    </citation>
    <scope>NUCLEOTIDE SEQUENCE [LARGE SCALE GENOMIC DNA]</scope>
    <source>
        <strain evidence="1 2">KCTC 42746</strain>
    </source>
</reference>
<evidence type="ECO:0000313" key="2">
    <source>
        <dbReference type="Proteomes" id="UP000651112"/>
    </source>
</evidence>
<sequence>MKKRKFFKFPVSSIIVLTFLFGCKNTNLNQSVEEVIVAESENVNTIIPDYVGDESLDQLVIKTRYIGDLFIDNGISLEKSGVINSQGNIRMVINTQDLNHRNLYKPIQGGGPHIWISKQPSTTKKVTPWATSNELILQMRAAVPHVKLEDKDGKTGSSDFSADRAPVTQLSFGIYLHDEGSNKTFAYIIPVYESRGTYQESANNHDTYTSFISSPLESNSQYITKYPKSESLQSKPYAEKKFFKVSITRENLLKGIKDSNIGLSQDLSKYRIAFLGVLFELPNYVESGSNISMVELSHFTAFTRYKMSM</sequence>
<gene>
    <name evidence="1" type="ORF">H8B21_10725</name>
</gene>
<accession>A0ABR7XTW5</accession>
<dbReference type="EMBL" id="JACNYL010000002">
    <property type="protein sequence ID" value="MBD1422044.1"/>
    <property type="molecule type" value="Genomic_DNA"/>
</dbReference>
<keyword evidence="2" id="KW-1185">Reference proteome</keyword>
<proteinExistence type="predicted"/>
<dbReference type="PROSITE" id="PS51257">
    <property type="entry name" value="PROKAR_LIPOPROTEIN"/>
    <property type="match status" value="1"/>
</dbReference>
<dbReference type="RefSeq" id="WP_190313741.1">
    <property type="nucleotide sequence ID" value="NZ_JACNYL010000002.1"/>
</dbReference>
<dbReference type="Proteomes" id="UP000651112">
    <property type="component" value="Unassembled WGS sequence"/>
</dbReference>
<evidence type="ECO:0000313" key="1">
    <source>
        <dbReference type="EMBL" id="MBD1422044.1"/>
    </source>
</evidence>
<organism evidence="1 2">
    <name type="scientific">Sphingobacterium chuzhouense</name>
    <dbReference type="NCBI Taxonomy" id="1742264"/>
    <lineage>
        <taxon>Bacteria</taxon>
        <taxon>Pseudomonadati</taxon>
        <taxon>Bacteroidota</taxon>
        <taxon>Sphingobacteriia</taxon>
        <taxon>Sphingobacteriales</taxon>
        <taxon>Sphingobacteriaceae</taxon>
        <taxon>Sphingobacterium</taxon>
    </lineage>
</organism>
<protein>
    <recommendedName>
        <fullName evidence="3">Lipoprotein</fullName>
    </recommendedName>
</protein>